<organism evidence="1 2">
    <name type="scientific">Pseudomonas syringae pv. avii</name>
    <dbReference type="NCBI Taxonomy" id="663959"/>
    <lineage>
        <taxon>Bacteria</taxon>
        <taxon>Pseudomonadati</taxon>
        <taxon>Pseudomonadota</taxon>
        <taxon>Gammaproteobacteria</taxon>
        <taxon>Pseudomonadales</taxon>
        <taxon>Pseudomonadaceae</taxon>
        <taxon>Pseudomonas</taxon>
        <taxon>Pseudomonas syringae</taxon>
    </lineage>
</organism>
<accession>A0A3M5V7S5</accession>
<proteinExistence type="predicted"/>
<dbReference type="EMBL" id="RBUA01000855">
    <property type="protein sequence ID" value="RMU54231.1"/>
    <property type="molecule type" value="Genomic_DNA"/>
</dbReference>
<protein>
    <recommendedName>
        <fullName evidence="3">Type III effector HopAS1</fullName>
    </recommendedName>
</protein>
<comment type="caution">
    <text evidence="1">The sequence shown here is derived from an EMBL/GenBank/DDBJ whole genome shotgun (WGS) entry which is preliminary data.</text>
</comment>
<dbReference type="AlphaFoldDB" id="A0A3M5V7S5"/>
<evidence type="ECO:0000313" key="1">
    <source>
        <dbReference type="EMBL" id="RMU54231.1"/>
    </source>
</evidence>
<evidence type="ECO:0000313" key="2">
    <source>
        <dbReference type="Proteomes" id="UP000280395"/>
    </source>
</evidence>
<gene>
    <name evidence="1" type="ORF">ALP29_201747</name>
</gene>
<evidence type="ECO:0008006" key="3">
    <source>
        <dbReference type="Google" id="ProtNLM"/>
    </source>
</evidence>
<sequence length="189" mass="21614">MSRDLAWALEKNEISPFLIGDKQDADLDRHYSTPRDMQAEITANRDLWLMRCIETLEPDETGNKNTPDNRLRAAMHLDAFEATIKRLGKDSKYCQYNVNYSMKGRAGAEIDGYRGIQALALQRGDVQAAEKAQQAIDDILLTKETWRPLVLIVRERARDSTVVGWRNLLRWQKLSNVDGQRTAAQFPPP</sequence>
<name>A0A3M5V7S5_PSESX</name>
<dbReference type="Proteomes" id="UP000280395">
    <property type="component" value="Unassembled WGS sequence"/>
</dbReference>
<reference evidence="1 2" key="1">
    <citation type="submission" date="2018-08" db="EMBL/GenBank/DDBJ databases">
        <title>Recombination of ecologically and evolutionarily significant loci maintains genetic cohesion in the Pseudomonas syringae species complex.</title>
        <authorList>
            <person name="Dillon M."/>
            <person name="Thakur S."/>
            <person name="Almeida R.N.D."/>
            <person name="Weir B.S."/>
            <person name="Guttman D.S."/>
        </authorList>
    </citation>
    <scope>NUCLEOTIDE SEQUENCE [LARGE SCALE GENOMIC DNA]</scope>
    <source>
        <strain evidence="1 2">ICMP 14479</strain>
    </source>
</reference>